<dbReference type="FunFam" id="3.40.50.12670:FF:000002">
    <property type="entry name" value="Carboxypeptidase"/>
    <property type="match status" value="1"/>
</dbReference>
<keyword evidence="2" id="KW-0645">Protease</keyword>
<evidence type="ECO:0000256" key="1">
    <source>
        <dbReference type="ARBA" id="ARBA00009431"/>
    </source>
</evidence>
<keyword evidence="2" id="KW-0732">Signal</keyword>
<sequence length="469" mass="53014">MSSSNIGPPRVVLLLLLFSQLLACSLSVVNITHLPGFYGTLPFRLETGYVTVNEATGAEFFYYFVESERNPYEDPLLLWLFGGPGCSGFNAMALGMGPIRFKADDFDGNLPTIVSNPYSWTKIASMIYLDWPIGTGFSYSKSTEDYETEDTHARKLIYEFLKKWLLDHPQFLSNPFYMGGESYGGKMATLVVHHIVKGNEGGQQPLINMKGYLVGNSVTGEKVDKNTQVDHAYGLGIISEELFKLIQTNCVGEDFKKPSGPICARYLKIFNEFLSEINCFSILDPNCSDEPPSPEEIIGGNRYLEENYREFLSLHSFPDISCINGNLLANYWANHHLVREALQIKEGSVGRWHRCDFDVNNYHYNRSIPSAVPYHFNLTTKGYRALVYNGDHDMMIPFLGSLQWIKSLGFSVVDQWRSWFAGGQVAGYTMFFSNNMTFATMKGGSHVTSSKRSLQCYAMFERWMAHQAL</sequence>
<dbReference type="PANTHER" id="PTHR11802:SF461">
    <property type="entry name" value="OS02G0687900 PROTEIN"/>
    <property type="match status" value="1"/>
</dbReference>
<dbReference type="InterPro" id="IPR018202">
    <property type="entry name" value="Ser_caboxypep_ser_AS"/>
</dbReference>
<evidence type="ECO:0000313" key="3">
    <source>
        <dbReference type="EMBL" id="PKA66506.1"/>
    </source>
</evidence>
<dbReference type="PANTHER" id="PTHR11802">
    <property type="entry name" value="SERINE PROTEASE FAMILY S10 SERINE CARBOXYPEPTIDASE"/>
    <property type="match status" value="1"/>
</dbReference>
<comment type="similarity">
    <text evidence="1 2">Belongs to the peptidase S10 family.</text>
</comment>
<dbReference type="PRINTS" id="PR00724">
    <property type="entry name" value="CRBOXYPTASEC"/>
</dbReference>
<dbReference type="EC" id="3.4.16.-" evidence="2"/>
<dbReference type="Pfam" id="PF00450">
    <property type="entry name" value="Peptidase_S10"/>
    <property type="match status" value="1"/>
</dbReference>
<dbReference type="AlphaFoldDB" id="A0A2I0BFG8"/>
<evidence type="ECO:0000313" key="4">
    <source>
        <dbReference type="Proteomes" id="UP000236161"/>
    </source>
</evidence>
<dbReference type="GO" id="GO:0016747">
    <property type="term" value="F:acyltransferase activity, transferring groups other than amino-acyl groups"/>
    <property type="evidence" value="ECO:0007669"/>
    <property type="project" value="TreeGrafter"/>
</dbReference>
<dbReference type="GO" id="GO:0004185">
    <property type="term" value="F:serine-type carboxypeptidase activity"/>
    <property type="evidence" value="ECO:0007669"/>
    <property type="project" value="UniProtKB-UniRule"/>
</dbReference>
<accession>A0A2I0BFG8</accession>
<dbReference type="Gene3D" id="3.40.50.12670">
    <property type="match status" value="1"/>
</dbReference>
<reference evidence="3 4" key="1">
    <citation type="journal article" date="2017" name="Nature">
        <title>The Apostasia genome and the evolution of orchids.</title>
        <authorList>
            <person name="Zhang G.Q."/>
            <person name="Liu K.W."/>
            <person name="Li Z."/>
            <person name="Lohaus R."/>
            <person name="Hsiao Y.Y."/>
            <person name="Niu S.C."/>
            <person name="Wang J.Y."/>
            <person name="Lin Y.C."/>
            <person name="Xu Q."/>
            <person name="Chen L.J."/>
            <person name="Yoshida K."/>
            <person name="Fujiwara S."/>
            <person name="Wang Z.W."/>
            <person name="Zhang Y.Q."/>
            <person name="Mitsuda N."/>
            <person name="Wang M."/>
            <person name="Liu G.H."/>
            <person name="Pecoraro L."/>
            <person name="Huang H.X."/>
            <person name="Xiao X.J."/>
            <person name="Lin M."/>
            <person name="Wu X.Y."/>
            <person name="Wu W.L."/>
            <person name="Chen Y.Y."/>
            <person name="Chang S.B."/>
            <person name="Sakamoto S."/>
            <person name="Ohme-Takagi M."/>
            <person name="Yagi M."/>
            <person name="Zeng S.J."/>
            <person name="Shen C.Y."/>
            <person name="Yeh C.M."/>
            <person name="Luo Y.B."/>
            <person name="Tsai W.C."/>
            <person name="Van de Peer Y."/>
            <person name="Liu Z.J."/>
        </authorList>
    </citation>
    <scope>NUCLEOTIDE SEQUENCE [LARGE SCALE GENOMIC DNA]</scope>
    <source>
        <strain evidence="4">cv. Shenzhen</strain>
        <tissue evidence="3">Stem</tissue>
    </source>
</reference>
<feature type="chain" id="PRO_5013988378" description="Carboxypeptidase" evidence="2">
    <location>
        <begin position="24"/>
        <end position="469"/>
    </location>
</feature>
<dbReference type="GO" id="GO:0006508">
    <property type="term" value="P:proteolysis"/>
    <property type="evidence" value="ECO:0007669"/>
    <property type="project" value="UniProtKB-KW"/>
</dbReference>
<dbReference type="PROSITE" id="PS00131">
    <property type="entry name" value="CARBOXYPEPT_SER_SER"/>
    <property type="match status" value="1"/>
</dbReference>
<dbReference type="SUPFAM" id="SSF53474">
    <property type="entry name" value="alpha/beta-Hydrolases"/>
    <property type="match status" value="1"/>
</dbReference>
<dbReference type="EMBL" id="KZ451885">
    <property type="protein sequence ID" value="PKA66506.1"/>
    <property type="molecule type" value="Genomic_DNA"/>
</dbReference>
<gene>
    <name evidence="3" type="primary">SCPL18</name>
    <name evidence="3" type="ORF">AXF42_Ash003160</name>
</gene>
<dbReference type="FunFam" id="3.40.50.1820:FF:000072">
    <property type="entry name" value="Serine carboxypeptidase-like 19"/>
    <property type="match status" value="1"/>
</dbReference>
<dbReference type="OrthoDB" id="443318at2759"/>
<organism evidence="3 4">
    <name type="scientific">Apostasia shenzhenica</name>
    <dbReference type="NCBI Taxonomy" id="1088818"/>
    <lineage>
        <taxon>Eukaryota</taxon>
        <taxon>Viridiplantae</taxon>
        <taxon>Streptophyta</taxon>
        <taxon>Embryophyta</taxon>
        <taxon>Tracheophyta</taxon>
        <taxon>Spermatophyta</taxon>
        <taxon>Magnoliopsida</taxon>
        <taxon>Liliopsida</taxon>
        <taxon>Asparagales</taxon>
        <taxon>Orchidaceae</taxon>
        <taxon>Apostasioideae</taxon>
        <taxon>Apostasia</taxon>
    </lineage>
</organism>
<feature type="signal peptide" evidence="2">
    <location>
        <begin position="1"/>
        <end position="23"/>
    </location>
</feature>
<name>A0A2I0BFG8_9ASPA</name>
<dbReference type="InterPro" id="IPR001563">
    <property type="entry name" value="Peptidase_S10"/>
</dbReference>
<dbReference type="Proteomes" id="UP000236161">
    <property type="component" value="Unassembled WGS sequence"/>
</dbReference>
<keyword evidence="2 3" id="KW-0378">Hydrolase</keyword>
<evidence type="ECO:0000256" key="2">
    <source>
        <dbReference type="RuleBase" id="RU361156"/>
    </source>
</evidence>
<keyword evidence="4" id="KW-1185">Reference proteome</keyword>
<keyword evidence="2 3" id="KW-0121">Carboxypeptidase</keyword>
<dbReference type="Gene3D" id="3.40.50.1820">
    <property type="entry name" value="alpha/beta hydrolase"/>
    <property type="match status" value="1"/>
</dbReference>
<dbReference type="GO" id="GO:0019748">
    <property type="term" value="P:secondary metabolic process"/>
    <property type="evidence" value="ECO:0007669"/>
    <property type="project" value="TreeGrafter"/>
</dbReference>
<dbReference type="InterPro" id="IPR029058">
    <property type="entry name" value="AB_hydrolase_fold"/>
</dbReference>
<proteinExistence type="inferred from homology"/>
<protein>
    <recommendedName>
        <fullName evidence="2">Carboxypeptidase</fullName>
        <ecNumber evidence="2">3.4.16.-</ecNumber>
    </recommendedName>
</protein>